<proteinExistence type="predicted"/>
<dbReference type="STRING" id="1236989.JCM15548_14654"/>
<feature type="domain" description="Thioester reductase (TE)" evidence="1">
    <location>
        <begin position="10"/>
        <end position="228"/>
    </location>
</feature>
<evidence type="ECO:0000313" key="3">
    <source>
        <dbReference type="Proteomes" id="UP000032900"/>
    </source>
</evidence>
<dbReference type="GO" id="GO:0035336">
    <property type="term" value="P:long-chain fatty-acyl-CoA metabolic process"/>
    <property type="evidence" value="ECO:0007669"/>
    <property type="project" value="TreeGrafter"/>
</dbReference>
<dbReference type="GO" id="GO:0080019">
    <property type="term" value="F:alcohol-forming very long-chain fatty acyl-CoA reductase activity"/>
    <property type="evidence" value="ECO:0007669"/>
    <property type="project" value="InterPro"/>
</dbReference>
<accession>A0A0E9LRL8</accession>
<dbReference type="Gene3D" id="3.40.50.720">
    <property type="entry name" value="NAD(P)-binding Rossmann-like Domain"/>
    <property type="match status" value="1"/>
</dbReference>
<dbReference type="PANTHER" id="PTHR11011">
    <property type="entry name" value="MALE STERILITY PROTEIN 2-RELATED"/>
    <property type="match status" value="1"/>
</dbReference>
<dbReference type="InterPro" id="IPR036291">
    <property type="entry name" value="NAD(P)-bd_dom_sf"/>
</dbReference>
<dbReference type="InterPro" id="IPR026055">
    <property type="entry name" value="FAR"/>
</dbReference>
<dbReference type="EMBL" id="BAZW01000103">
    <property type="protein sequence ID" value="GAO27801.1"/>
    <property type="molecule type" value="Genomic_DNA"/>
</dbReference>
<evidence type="ECO:0000313" key="2">
    <source>
        <dbReference type="EMBL" id="GAO27801.1"/>
    </source>
</evidence>
<name>A0A0E9LRL8_9BACT</name>
<evidence type="ECO:0000259" key="1">
    <source>
        <dbReference type="Pfam" id="PF07993"/>
    </source>
</evidence>
<dbReference type="Proteomes" id="UP000032900">
    <property type="component" value="Unassembled WGS sequence"/>
</dbReference>
<dbReference type="OrthoDB" id="596910at2"/>
<dbReference type="AlphaFoldDB" id="A0A0E9LRL8"/>
<dbReference type="RefSeq" id="WP_062128871.1">
    <property type="nucleotide sequence ID" value="NZ_BAZW01000103.1"/>
</dbReference>
<sequence>MTVKHPTIALTGATGFLGSHLMAALLEKGHRVIVLGRSSRDATLSQRIAGLLKWFDKENLTDRLEMADIDLSKARLGLGLSKYNKLCQEVEQIIHCASDTSFTEGKREQVFESNILGLKNILAFASDARVQFFHYISTAFACGQDEPICLEQLPQANDFLNVYEESKAQAEKEIAQFCDRQSLAYTIIRPTIVYGDSRTGRSLKFNALYYPLRSLMAIRDIYINDLQNNGGKRSKAHGIYLDEEGYLFLPLKIVLPKSGGLNLIPVNYFVEATLRIIKNAHPGGIYHLSNTAPVKMETVISFSKQFMKMKGVEMAYAISPQNNHRNPAEELFDRFVKAYLPYMHDNRQFDRTNTDAATSHLQPPAFTNAVFNRCMDYAVAVEWGDKLKQYGALT</sequence>
<reference evidence="2 3" key="1">
    <citation type="journal article" date="2015" name="Microbes Environ.">
        <title>Distribution and evolution of nitrogen fixation genes in the phylum bacteroidetes.</title>
        <authorList>
            <person name="Inoue J."/>
            <person name="Oshima K."/>
            <person name="Suda W."/>
            <person name="Sakamoto M."/>
            <person name="Iino T."/>
            <person name="Noda S."/>
            <person name="Hongoh Y."/>
            <person name="Hattori M."/>
            <person name="Ohkuma M."/>
        </authorList>
    </citation>
    <scope>NUCLEOTIDE SEQUENCE [LARGE SCALE GENOMIC DNA]</scope>
    <source>
        <strain evidence="2">JCM 15548</strain>
    </source>
</reference>
<dbReference type="SUPFAM" id="SSF51735">
    <property type="entry name" value="NAD(P)-binding Rossmann-fold domains"/>
    <property type="match status" value="1"/>
</dbReference>
<gene>
    <name evidence="2" type="ORF">JCM15548_14654</name>
</gene>
<keyword evidence="3" id="KW-1185">Reference proteome</keyword>
<protein>
    <recommendedName>
        <fullName evidence="1">Thioester reductase (TE) domain-containing protein</fullName>
    </recommendedName>
</protein>
<dbReference type="PANTHER" id="PTHR11011:SF45">
    <property type="entry name" value="FATTY ACYL-COA REDUCTASE CG8306-RELATED"/>
    <property type="match status" value="1"/>
</dbReference>
<organism evidence="2 3">
    <name type="scientific">Geofilum rubicundum JCM 15548</name>
    <dbReference type="NCBI Taxonomy" id="1236989"/>
    <lineage>
        <taxon>Bacteria</taxon>
        <taxon>Pseudomonadati</taxon>
        <taxon>Bacteroidota</taxon>
        <taxon>Bacteroidia</taxon>
        <taxon>Marinilabiliales</taxon>
        <taxon>Marinilabiliaceae</taxon>
        <taxon>Geofilum</taxon>
    </lineage>
</organism>
<dbReference type="InterPro" id="IPR013120">
    <property type="entry name" value="FAR_NAD-bd"/>
</dbReference>
<comment type="caution">
    <text evidence="2">The sequence shown here is derived from an EMBL/GenBank/DDBJ whole genome shotgun (WGS) entry which is preliminary data.</text>
</comment>
<dbReference type="Pfam" id="PF07993">
    <property type="entry name" value="NAD_binding_4"/>
    <property type="match status" value="1"/>
</dbReference>